<dbReference type="PANTHER" id="PTHR47424">
    <property type="entry name" value="REGULATORY PROTEIN GAL4"/>
    <property type="match status" value="1"/>
</dbReference>
<proteinExistence type="predicted"/>
<dbReference type="Proteomes" id="UP000240883">
    <property type="component" value="Unassembled WGS sequence"/>
</dbReference>
<dbReference type="InterPro" id="IPR001138">
    <property type="entry name" value="Zn2Cys6_DnaBD"/>
</dbReference>
<dbReference type="GO" id="GO:0000978">
    <property type="term" value="F:RNA polymerase II cis-regulatory region sequence-specific DNA binding"/>
    <property type="evidence" value="ECO:0007669"/>
    <property type="project" value="TreeGrafter"/>
</dbReference>
<dbReference type="CDD" id="cd12148">
    <property type="entry name" value="fungal_TF_MHR"/>
    <property type="match status" value="1"/>
</dbReference>
<dbReference type="PROSITE" id="PS50048">
    <property type="entry name" value="ZN2_CY6_FUNGAL_2"/>
    <property type="match status" value="1"/>
</dbReference>
<feature type="compositionally biased region" description="Basic and acidic residues" evidence="5">
    <location>
        <begin position="20"/>
        <end position="34"/>
    </location>
</feature>
<reference evidence="7 8" key="1">
    <citation type="journal article" date="2018" name="Front. Microbiol.">
        <title>Genome-Wide Analysis of Corynespora cassiicola Leaf Fall Disease Putative Effectors.</title>
        <authorList>
            <person name="Lopez D."/>
            <person name="Ribeiro S."/>
            <person name="Label P."/>
            <person name="Fumanal B."/>
            <person name="Venisse J.S."/>
            <person name="Kohler A."/>
            <person name="de Oliveira R.R."/>
            <person name="Labutti K."/>
            <person name="Lipzen A."/>
            <person name="Lail K."/>
            <person name="Bauer D."/>
            <person name="Ohm R.A."/>
            <person name="Barry K.W."/>
            <person name="Spatafora J."/>
            <person name="Grigoriev I.V."/>
            <person name="Martin F.M."/>
            <person name="Pujade-Renaud V."/>
        </authorList>
    </citation>
    <scope>NUCLEOTIDE SEQUENCE [LARGE SCALE GENOMIC DNA]</scope>
    <source>
        <strain evidence="7 8">Philippines</strain>
    </source>
</reference>
<dbReference type="PROSITE" id="PS00463">
    <property type="entry name" value="ZN2_CY6_FUNGAL_1"/>
    <property type="match status" value="1"/>
</dbReference>
<evidence type="ECO:0000256" key="4">
    <source>
        <dbReference type="ARBA" id="ARBA00023242"/>
    </source>
</evidence>
<gene>
    <name evidence="7" type="ORF">BS50DRAFT_282037</name>
</gene>
<feature type="region of interest" description="Disordered" evidence="5">
    <location>
        <begin position="624"/>
        <end position="653"/>
    </location>
</feature>
<feature type="compositionally biased region" description="Low complexity" evidence="5">
    <location>
        <begin position="188"/>
        <end position="207"/>
    </location>
</feature>
<organism evidence="7 8">
    <name type="scientific">Corynespora cassiicola Philippines</name>
    <dbReference type="NCBI Taxonomy" id="1448308"/>
    <lineage>
        <taxon>Eukaryota</taxon>
        <taxon>Fungi</taxon>
        <taxon>Dikarya</taxon>
        <taxon>Ascomycota</taxon>
        <taxon>Pezizomycotina</taxon>
        <taxon>Dothideomycetes</taxon>
        <taxon>Pleosporomycetidae</taxon>
        <taxon>Pleosporales</taxon>
        <taxon>Corynesporascaceae</taxon>
        <taxon>Corynespora</taxon>
    </lineage>
</organism>
<dbReference type="GO" id="GO:0005634">
    <property type="term" value="C:nucleus"/>
    <property type="evidence" value="ECO:0007669"/>
    <property type="project" value="TreeGrafter"/>
</dbReference>
<dbReference type="Pfam" id="PF00172">
    <property type="entry name" value="Zn_clus"/>
    <property type="match status" value="1"/>
</dbReference>
<dbReference type="STRING" id="1448308.A0A2T2P184"/>
<dbReference type="SMART" id="SM00906">
    <property type="entry name" value="Fungal_trans"/>
    <property type="match status" value="1"/>
</dbReference>
<dbReference type="InterPro" id="IPR051127">
    <property type="entry name" value="Fungal_SecMet_Regulators"/>
</dbReference>
<feature type="region of interest" description="Disordered" evidence="5">
    <location>
        <begin position="173"/>
        <end position="208"/>
    </location>
</feature>
<keyword evidence="4" id="KW-0539">Nucleus</keyword>
<dbReference type="GO" id="GO:0000981">
    <property type="term" value="F:DNA-binding transcription factor activity, RNA polymerase II-specific"/>
    <property type="evidence" value="ECO:0007669"/>
    <property type="project" value="InterPro"/>
</dbReference>
<dbReference type="EMBL" id="KZ678131">
    <property type="protein sequence ID" value="PSN71389.1"/>
    <property type="molecule type" value="Genomic_DNA"/>
</dbReference>
<dbReference type="SMART" id="SM00066">
    <property type="entry name" value="GAL4"/>
    <property type="match status" value="1"/>
</dbReference>
<accession>A0A2T2P184</accession>
<feature type="compositionally biased region" description="Polar residues" evidence="5">
    <location>
        <begin position="640"/>
        <end position="650"/>
    </location>
</feature>
<dbReference type="InterPro" id="IPR007219">
    <property type="entry name" value="XnlR_reg_dom"/>
</dbReference>
<evidence type="ECO:0000256" key="1">
    <source>
        <dbReference type="ARBA" id="ARBA00022723"/>
    </source>
</evidence>
<name>A0A2T2P184_CORCC</name>
<evidence type="ECO:0000313" key="8">
    <source>
        <dbReference type="Proteomes" id="UP000240883"/>
    </source>
</evidence>
<evidence type="ECO:0000259" key="6">
    <source>
        <dbReference type="PROSITE" id="PS50048"/>
    </source>
</evidence>
<protein>
    <recommendedName>
        <fullName evidence="6">Zn(2)-C6 fungal-type domain-containing protein</fullName>
    </recommendedName>
</protein>
<dbReference type="PANTHER" id="PTHR47424:SF5">
    <property type="entry name" value="ZN(II)2CYS6 TRANSCRIPTION FACTOR (EUROFUNG)"/>
    <property type="match status" value="1"/>
</dbReference>
<dbReference type="InterPro" id="IPR036864">
    <property type="entry name" value="Zn2-C6_fun-type_DNA-bd_sf"/>
</dbReference>
<dbReference type="SUPFAM" id="SSF57701">
    <property type="entry name" value="Zn2/Cys6 DNA-binding domain"/>
    <property type="match status" value="1"/>
</dbReference>
<dbReference type="Pfam" id="PF04082">
    <property type="entry name" value="Fungal_trans"/>
    <property type="match status" value="1"/>
</dbReference>
<keyword evidence="2" id="KW-0805">Transcription regulation</keyword>
<keyword evidence="3" id="KW-0804">Transcription</keyword>
<dbReference type="AlphaFoldDB" id="A0A2T2P184"/>
<feature type="domain" description="Zn(2)-C6 fungal-type" evidence="6">
    <location>
        <begin position="43"/>
        <end position="75"/>
    </location>
</feature>
<dbReference type="GO" id="GO:0008270">
    <property type="term" value="F:zinc ion binding"/>
    <property type="evidence" value="ECO:0007669"/>
    <property type="project" value="InterPro"/>
</dbReference>
<keyword evidence="8" id="KW-1185">Reference proteome</keyword>
<dbReference type="OrthoDB" id="39175at2759"/>
<evidence type="ECO:0000256" key="3">
    <source>
        <dbReference type="ARBA" id="ARBA00023163"/>
    </source>
</evidence>
<sequence length="725" mass="81201">MDADGVASRETPGPTPAGSESRKRPAQDRPDNQRKRAKYTTVACNQCKKGKIKCIRQEHENACQRCATMGAQCIIMPSSTQSNRKRDRRGRDDDSSRETIEEIAALKRQVAALTTTVSSLVMEKTPRSDNGLQYQSPIYSTTASQSTTEPKEPQFIGPTRPAFSLNIAETSLNNLGIRTDTPRGDTASTTTSSRESSPEFRSQPSPRTSFDCLLDIPGDEIFRLLNIYYVEVVSVHPFIDVQNLQATAPEILRGISNNSGSNQESQNKDVHILKLAIATALLHEVQGRNDTSSKLMQSVEPNACRISNSSEVELKDLQIMTMLSLYYFHVEEELFAWRAIGTAARQTLEMGLHRKQSFLNNFKTEEARTMANIAFWVVYTLDRRWSFGTSLPFALFDREIDPELPEPGEEFPYLRCLVTYGRLCSKVWEALPPFGSRSQIIPKETEDFLDFLTQNWASSIPSDLRLQHPSLDLNPSSQPRTLRRLRVLLHLRANHMRALIHRHHVLSAADITADIQSAQLVTEVARDSIQVLVHLNETSDIYVRQQSVFNYYLLSSLAIILLAVCHAPGTFAEPCRDAFLAAVELVKGFSRHGSASRRLWKSIRGLIPGVKSLGLRGRSRNKDPLATVTQTRSASREASHFSNSTPNTAEYGNMWTPNDMDLRTDFNGSVPDLFDMSSGLVNLFDAFGQGPSFSDGLPDVGFRTNDQDQLEWDANEISRRLQGLI</sequence>
<evidence type="ECO:0000256" key="2">
    <source>
        <dbReference type="ARBA" id="ARBA00023015"/>
    </source>
</evidence>
<evidence type="ECO:0000313" key="7">
    <source>
        <dbReference type="EMBL" id="PSN71389.1"/>
    </source>
</evidence>
<feature type="region of interest" description="Disordered" evidence="5">
    <location>
        <begin position="1"/>
        <end position="38"/>
    </location>
</feature>
<dbReference type="GO" id="GO:0006351">
    <property type="term" value="P:DNA-templated transcription"/>
    <property type="evidence" value="ECO:0007669"/>
    <property type="project" value="InterPro"/>
</dbReference>
<dbReference type="Gene3D" id="4.10.240.10">
    <property type="entry name" value="Zn(2)-C6 fungal-type DNA-binding domain"/>
    <property type="match status" value="1"/>
</dbReference>
<dbReference type="CDD" id="cd00067">
    <property type="entry name" value="GAL4"/>
    <property type="match status" value="1"/>
</dbReference>
<feature type="compositionally biased region" description="Basic and acidic residues" evidence="5">
    <location>
        <begin position="89"/>
        <end position="98"/>
    </location>
</feature>
<evidence type="ECO:0000256" key="5">
    <source>
        <dbReference type="SAM" id="MobiDB-lite"/>
    </source>
</evidence>
<feature type="region of interest" description="Disordered" evidence="5">
    <location>
        <begin position="77"/>
        <end position="98"/>
    </location>
</feature>
<keyword evidence="1" id="KW-0479">Metal-binding</keyword>
<dbReference type="GO" id="GO:0000435">
    <property type="term" value="P:positive regulation of transcription from RNA polymerase II promoter by galactose"/>
    <property type="evidence" value="ECO:0007669"/>
    <property type="project" value="TreeGrafter"/>
</dbReference>